<gene>
    <name evidence="1" type="ORF">HJ588_02255</name>
</gene>
<reference evidence="1 2" key="1">
    <citation type="submission" date="2020-05" db="EMBL/GenBank/DDBJ databases">
        <title>Flexivirga sp. ID2601S isolated from air conditioner.</title>
        <authorList>
            <person name="Kim D.H."/>
        </authorList>
    </citation>
    <scope>NUCLEOTIDE SEQUENCE [LARGE SCALE GENOMIC DNA]</scope>
    <source>
        <strain evidence="1 2">ID2601S</strain>
    </source>
</reference>
<dbReference type="Proteomes" id="UP000557772">
    <property type="component" value="Unassembled WGS sequence"/>
</dbReference>
<evidence type="ECO:0000313" key="1">
    <source>
        <dbReference type="EMBL" id="NNG38097.1"/>
    </source>
</evidence>
<name>A0A849ADW1_9MICO</name>
<evidence type="ECO:0000313" key="2">
    <source>
        <dbReference type="Proteomes" id="UP000557772"/>
    </source>
</evidence>
<accession>A0A849ADW1</accession>
<dbReference type="RefSeq" id="WP_171151550.1">
    <property type="nucleotide sequence ID" value="NZ_JABENB010000001.1"/>
</dbReference>
<dbReference type="EMBL" id="JABENB010000001">
    <property type="protein sequence ID" value="NNG38097.1"/>
    <property type="molecule type" value="Genomic_DNA"/>
</dbReference>
<dbReference type="InterPro" id="IPR011200">
    <property type="entry name" value="UCP012608"/>
</dbReference>
<dbReference type="AlphaFoldDB" id="A0A849ADW1"/>
<dbReference type="Pfam" id="PF10094">
    <property type="entry name" value="DUF2332"/>
    <property type="match status" value="2"/>
</dbReference>
<keyword evidence="2" id="KW-1185">Reference proteome</keyword>
<proteinExistence type="predicted"/>
<sequence>MSAVDVAQARAAFAAAADAFDGPLYRHWCRTMAAETGRDDRTFTAFGSYGLDFGDWRAAQRLLRVTSLELRRAGRDHPLADYFPVLGGTLPPDGRSYQLWTELLRDRRGPIGRRLQEPSVPLNDPIAGLRIMRLLHSHLTQTYAEPVVLELLAVGAAGGLELVADGFQPGLLDGQHIVRRRGVDLDPLDTRDPQVRDEMLALLEPEDVAAQDRVQRAARLVAEQDIVVSRQDAFDAVSKEGFGFGRLPVVFGVSFLCGVDDPERMDQLMRARHAEGIWISDETAGVLARFVDDPQLRDVPPSTRVTRLAHYRGGEALAIRTNVGDA</sequence>
<comment type="caution">
    <text evidence="1">The sequence shown here is derived from an EMBL/GenBank/DDBJ whole genome shotgun (WGS) entry which is preliminary data.</text>
</comment>
<organism evidence="1 2">
    <name type="scientific">Flexivirga aerilata</name>
    <dbReference type="NCBI Taxonomy" id="1656889"/>
    <lineage>
        <taxon>Bacteria</taxon>
        <taxon>Bacillati</taxon>
        <taxon>Actinomycetota</taxon>
        <taxon>Actinomycetes</taxon>
        <taxon>Micrococcales</taxon>
        <taxon>Dermacoccaceae</taxon>
        <taxon>Flexivirga</taxon>
    </lineage>
</organism>
<protein>
    <submittedName>
        <fullName evidence="1">DUF2332 family protein</fullName>
    </submittedName>
</protein>